<proteinExistence type="predicted"/>
<comment type="caution">
    <text evidence="2">The sequence shown here is derived from an EMBL/GenBank/DDBJ whole genome shotgun (WGS) entry which is preliminary data.</text>
</comment>
<evidence type="ECO:0000256" key="1">
    <source>
        <dbReference type="SAM" id="MobiDB-lite"/>
    </source>
</evidence>
<accession>A0A445LHA5</accession>
<gene>
    <name evidence="2" type="ORF">D0Y65_008280</name>
</gene>
<feature type="region of interest" description="Disordered" evidence="1">
    <location>
        <begin position="19"/>
        <end position="55"/>
    </location>
</feature>
<protein>
    <submittedName>
        <fullName evidence="2">Uncharacterized protein</fullName>
    </submittedName>
</protein>
<dbReference type="AlphaFoldDB" id="A0A445LHA5"/>
<sequence>MWSTSFNKTLVVVPSANAKQQGGKLGDTLLPKSTPIPKPAQEEGEMSGSSSLVTPTQQTAVDCTNVLVRFRVDC</sequence>
<dbReference type="EMBL" id="QZWG01000003">
    <property type="protein sequence ID" value="RZC22578.1"/>
    <property type="molecule type" value="Genomic_DNA"/>
</dbReference>
<name>A0A445LHA5_GLYSO</name>
<organism evidence="2 3">
    <name type="scientific">Glycine soja</name>
    <name type="common">Wild soybean</name>
    <dbReference type="NCBI Taxonomy" id="3848"/>
    <lineage>
        <taxon>Eukaryota</taxon>
        <taxon>Viridiplantae</taxon>
        <taxon>Streptophyta</taxon>
        <taxon>Embryophyta</taxon>
        <taxon>Tracheophyta</taxon>
        <taxon>Spermatophyta</taxon>
        <taxon>Magnoliopsida</taxon>
        <taxon>eudicotyledons</taxon>
        <taxon>Gunneridae</taxon>
        <taxon>Pentapetalae</taxon>
        <taxon>rosids</taxon>
        <taxon>fabids</taxon>
        <taxon>Fabales</taxon>
        <taxon>Fabaceae</taxon>
        <taxon>Papilionoideae</taxon>
        <taxon>50 kb inversion clade</taxon>
        <taxon>NPAAA clade</taxon>
        <taxon>indigoferoid/millettioid clade</taxon>
        <taxon>Phaseoleae</taxon>
        <taxon>Glycine</taxon>
        <taxon>Glycine subgen. Soja</taxon>
    </lineage>
</organism>
<keyword evidence="3" id="KW-1185">Reference proteome</keyword>
<evidence type="ECO:0000313" key="2">
    <source>
        <dbReference type="EMBL" id="RZC22578.1"/>
    </source>
</evidence>
<reference evidence="2 3" key="1">
    <citation type="submission" date="2018-09" db="EMBL/GenBank/DDBJ databases">
        <title>A high-quality reference genome of wild soybean provides a powerful tool to mine soybean genomes.</title>
        <authorList>
            <person name="Xie M."/>
            <person name="Chung C.Y.L."/>
            <person name="Li M.-W."/>
            <person name="Wong F.-L."/>
            <person name="Chan T.-F."/>
            <person name="Lam H.-M."/>
        </authorList>
    </citation>
    <scope>NUCLEOTIDE SEQUENCE [LARGE SCALE GENOMIC DNA]</scope>
    <source>
        <strain evidence="3">cv. W05</strain>
        <tissue evidence="2">Hypocotyl of etiolated seedlings</tissue>
    </source>
</reference>
<evidence type="ECO:0000313" key="3">
    <source>
        <dbReference type="Proteomes" id="UP000289340"/>
    </source>
</evidence>
<dbReference type="Proteomes" id="UP000289340">
    <property type="component" value="Chromosome 3"/>
</dbReference>